<evidence type="ECO:0000256" key="8">
    <source>
        <dbReference type="ARBA" id="ARBA00023136"/>
    </source>
</evidence>
<accession>A0A8J3PTX6</accession>
<dbReference type="InterPro" id="IPR016169">
    <property type="entry name" value="FAD-bd_PCMH_sub2"/>
</dbReference>
<dbReference type="GO" id="GO:0005886">
    <property type="term" value="C:plasma membrane"/>
    <property type="evidence" value="ECO:0007669"/>
    <property type="project" value="UniProtKB-SubCell"/>
</dbReference>
<dbReference type="PANTHER" id="PTHR43099:SF6">
    <property type="entry name" value="UPF0053 PROTEIN RV1842C"/>
    <property type="match status" value="1"/>
</dbReference>
<feature type="domain" description="CBS" evidence="13">
    <location>
        <begin position="284"/>
        <end position="341"/>
    </location>
</feature>
<evidence type="ECO:0000256" key="3">
    <source>
        <dbReference type="ARBA" id="ARBA00022475"/>
    </source>
</evidence>
<evidence type="ECO:0000259" key="14">
    <source>
        <dbReference type="PROSITE" id="PS51846"/>
    </source>
</evidence>
<dbReference type="InterPro" id="IPR000644">
    <property type="entry name" value="CBS_dom"/>
</dbReference>
<comment type="subcellular location">
    <subcellularLocation>
        <location evidence="1">Cell membrane</location>
        <topology evidence="1">Multi-pass membrane protein</topology>
    </subcellularLocation>
</comment>
<feature type="domain" description="CNNM transmembrane" evidence="14">
    <location>
        <begin position="1"/>
        <end position="202"/>
    </location>
</feature>
<dbReference type="InterPro" id="IPR036318">
    <property type="entry name" value="FAD-bd_PCMH-like_sf"/>
</dbReference>
<keyword evidence="6 10" id="KW-1133">Transmembrane helix</keyword>
<feature type="transmembrane region" description="Helical" evidence="12">
    <location>
        <begin position="56"/>
        <end position="78"/>
    </location>
</feature>
<gene>
    <name evidence="15" type="ORF">Pka01_40880</name>
</gene>
<evidence type="ECO:0000259" key="13">
    <source>
        <dbReference type="PROSITE" id="PS51371"/>
    </source>
</evidence>
<dbReference type="GO" id="GO:0050660">
    <property type="term" value="F:flavin adenine dinucleotide binding"/>
    <property type="evidence" value="ECO:0007669"/>
    <property type="project" value="InterPro"/>
</dbReference>
<evidence type="ECO:0000256" key="2">
    <source>
        <dbReference type="ARBA" id="ARBA00006337"/>
    </source>
</evidence>
<feature type="domain" description="CBS" evidence="13">
    <location>
        <begin position="221"/>
        <end position="280"/>
    </location>
</feature>
<dbReference type="Gene3D" id="3.30.465.10">
    <property type="match status" value="1"/>
</dbReference>
<dbReference type="SUPFAM" id="SSF54631">
    <property type="entry name" value="CBS-domain pair"/>
    <property type="match status" value="1"/>
</dbReference>
<evidence type="ECO:0000256" key="4">
    <source>
        <dbReference type="ARBA" id="ARBA00022692"/>
    </source>
</evidence>
<dbReference type="InterPro" id="IPR051676">
    <property type="entry name" value="UPF0053_domain"/>
</dbReference>
<dbReference type="Gene3D" id="3.10.580.10">
    <property type="entry name" value="CBS-domain"/>
    <property type="match status" value="1"/>
</dbReference>
<keyword evidence="16" id="KW-1185">Reference proteome</keyword>
<dbReference type="InterPro" id="IPR044751">
    <property type="entry name" value="Ion_transp-like_CBS"/>
</dbReference>
<protein>
    <submittedName>
        <fullName evidence="15">Membrane protein</fullName>
    </submittedName>
</protein>
<keyword evidence="5" id="KW-0677">Repeat</keyword>
<dbReference type="RefSeq" id="WP_203884342.1">
    <property type="nucleotide sequence ID" value="NZ_BAABHH010000025.1"/>
</dbReference>
<evidence type="ECO:0000313" key="15">
    <source>
        <dbReference type="EMBL" id="GIG80961.1"/>
    </source>
</evidence>
<evidence type="ECO:0000256" key="1">
    <source>
        <dbReference type="ARBA" id="ARBA00004651"/>
    </source>
</evidence>
<organism evidence="15 16">
    <name type="scientific">Planotetraspora kaengkrachanensis</name>
    <dbReference type="NCBI Taxonomy" id="575193"/>
    <lineage>
        <taxon>Bacteria</taxon>
        <taxon>Bacillati</taxon>
        <taxon>Actinomycetota</taxon>
        <taxon>Actinomycetes</taxon>
        <taxon>Streptosporangiales</taxon>
        <taxon>Streptosporangiaceae</taxon>
        <taxon>Planotetraspora</taxon>
    </lineage>
</organism>
<dbReference type="PROSITE" id="PS51846">
    <property type="entry name" value="CNNM"/>
    <property type="match status" value="1"/>
</dbReference>
<keyword evidence="7 9" id="KW-0129">CBS domain</keyword>
<evidence type="ECO:0000313" key="16">
    <source>
        <dbReference type="Proteomes" id="UP000630097"/>
    </source>
</evidence>
<keyword evidence="3" id="KW-1003">Cell membrane</keyword>
<dbReference type="CDD" id="cd04590">
    <property type="entry name" value="CBS_pair_CorC_HlyC_assoc"/>
    <property type="match status" value="1"/>
</dbReference>
<comment type="caution">
    <text evidence="15">The sequence shown here is derived from an EMBL/GenBank/DDBJ whole genome shotgun (WGS) entry which is preliminary data.</text>
</comment>
<evidence type="ECO:0000256" key="6">
    <source>
        <dbReference type="ARBA" id="ARBA00022989"/>
    </source>
</evidence>
<comment type="similarity">
    <text evidence="2">Belongs to the UPF0053 family.</text>
</comment>
<evidence type="ECO:0000256" key="5">
    <source>
        <dbReference type="ARBA" id="ARBA00022737"/>
    </source>
</evidence>
<dbReference type="Pfam" id="PF03471">
    <property type="entry name" value="CorC_HlyC"/>
    <property type="match status" value="1"/>
</dbReference>
<evidence type="ECO:0000256" key="11">
    <source>
        <dbReference type="SAM" id="MobiDB-lite"/>
    </source>
</evidence>
<keyword evidence="4 10" id="KW-0812">Transmembrane</keyword>
<reference evidence="15 16" key="1">
    <citation type="submission" date="2021-01" db="EMBL/GenBank/DDBJ databases">
        <title>Whole genome shotgun sequence of Planotetraspora kaengkrachanensis NBRC 104272.</title>
        <authorList>
            <person name="Komaki H."/>
            <person name="Tamura T."/>
        </authorList>
    </citation>
    <scope>NUCLEOTIDE SEQUENCE [LARGE SCALE GENOMIC DNA]</scope>
    <source>
        <strain evidence="15 16">NBRC 104272</strain>
    </source>
</reference>
<evidence type="ECO:0000256" key="9">
    <source>
        <dbReference type="PROSITE-ProRule" id="PRU00703"/>
    </source>
</evidence>
<dbReference type="SUPFAM" id="SSF56176">
    <property type="entry name" value="FAD-binding/transporter-associated domain-like"/>
    <property type="match status" value="1"/>
</dbReference>
<dbReference type="InterPro" id="IPR046342">
    <property type="entry name" value="CBS_dom_sf"/>
</dbReference>
<name>A0A8J3PTX6_9ACTN</name>
<dbReference type="Pfam" id="PF01595">
    <property type="entry name" value="CNNM"/>
    <property type="match status" value="1"/>
</dbReference>
<evidence type="ECO:0000256" key="12">
    <source>
        <dbReference type="SAM" id="Phobius"/>
    </source>
</evidence>
<sequence>MSAAAGLLAVLILTLATGYFVAQEFAFVASDRGALRDQAASGDAAARRALEVTGRLSFMLSGAQLGITVTTLLVGFVAQPAIADVIRSPLRDLGVPDTVVAGLAVAIGVAVATIIQMIFGELAPKNVGIARPEAVAKFLARSTLLYLKIAGPVIHLFDAAATRLVRLVGIEPVEELEHGATPDELSRIVADSASAGEVPPRLAELLKRSLEFGDHVAEDVMVPRPRVVSLRADRPVADLLQSLREHGRSRYPVLGTDTDDVVGVTGVREYLEAGSPSAGLIGDLTRPPLLVPTTLPLPQLLRRMSASGDTFACVIDEYGGLAGVLTIEDLAEELVGELVDENDPEPLGVVRHRDGTWDVPGTLRLDEVERATGVALPESEDYETIAGLVLASLGRIAEPGDEVTTAVAQEADLFRDDEPEVHRARLKVLSVHRHVPEWVRLGLHDEEADGERPGEEPAADNDNHVDYAPELFSALFQGRPA</sequence>
<keyword evidence="8 10" id="KW-0472">Membrane</keyword>
<evidence type="ECO:0000256" key="10">
    <source>
        <dbReference type="PROSITE-ProRule" id="PRU01193"/>
    </source>
</evidence>
<dbReference type="InterPro" id="IPR005170">
    <property type="entry name" value="Transptr-assoc_dom"/>
</dbReference>
<dbReference type="SMART" id="SM01091">
    <property type="entry name" value="CorC_HlyC"/>
    <property type="match status" value="1"/>
</dbReference>
<dbReference type="Proteomes" id="UP000630097">
    <property type="component" value="Unassembled WGS sequence"/>
</dbReference>
<proteinExistence type="inferred from homology"/>
<dbReference type="PANTHER" id="PTHR43099">
    <property type="entry name" value="UPF0053 PROTEIN YRKA"/>
    <property type="match status" value="1"/>
</dbReference>
<dbReference type="EMBL" id="BONV01000017">
    <property type="protein sequence ID" value="GIG80961.1"/>
    <property type="molecule type" value="Genomic_DNA"/>
</dbReference>
<evidence type="ECO:0000256" key="7">
    <source>
        <dbReference type="ARBA" id="ARBA00023122"/>
    </source>
</evidence>
<dbReference type="Pfam" id="PF00571">
    <property type="entry name" value="CBS"/>
    <property type="match status" value="2"/>
</dbReference>
<dbReference type="InterPro" id="IPR002550">
    <property type="entry name" value="CNNM"/>
</dbReference>
<feature type="transmembrane region" description="Helical" evidence="12">
    <location>
        <begin position="99"/>
        <end position="119"/>
    </location>
</feature>
<dbReference type="PROSITE" id="PS51371">
    <property type="entry name" value="CBS"/>
    <property type="match status" value="2"/>
</dbReference>
<feature type="region of interest" description="Disordered" evidence="11">
    <location>
        <begin position="444"/>
        <end position="464"/>
    </location>
</feature>
<dbReference type="AlphaFoldDB" id="A0A8J3PTX6"/>